<evidence type="ECO:0000313" key="15">
    <source>
        <dbReference type="Proteomes" id="UP000639338"/>
    </source>
</evidence>
<protein>
    <recommendedName>
        <fullName evidence="9">GDP-fucose protein O-fucosyltransferase 2</fullName>
        <ecNumber evidence="3">2.4.1.221</ecNumber>
    </recommendedName>
    <alternativeName>
        <fullName evidence="10">Peptide-O-fucosyltransferase 2</fullName>
    </alternativeName>
</protein>
<dbReference type="GO" id="GO:0006004">
    <property type="term" value="P:fucose metabolic process"/>
    <property type="evidence" value="ECO:0007669"/>
    <property type="project" value="UniProtKB-KW"/>
</dbReference>
<comment type="subcellular location">
    <subcellularLocation>
        <location evidence="1">Endoplasmic reticulum</location>
    </subcellularLocation>
</comment>
<keyword evidence="4" id="KW-0808">Transferase</keyword>
<reference evidence="14 15" key="1">
    <citation type="submission" date="2020-08" db="EMBL/GenBank/DDBJ databases">
        <title>Aphidius gifuensis genome sequencing and assembly.</title>
        <authorList>
            <person name="Du Z."/>
        </authorList>
    </citation>
    <scope>NUCLEOTIDE SEQUENCE [LARGE SCALE GENOMIC DNA]</scope>
    <source>
        <strain evidence="14">YNYX2018</strain>
        <tissue evidence="14">Adults</tissue>
    </source>
</reference>
<gene>
    <name evidence="14" type="ORF">HCN44_006732</name>
</gene>
<comment type="catalytic activity">
    <reaction evidence="11">
        <text>L-threonyl-[protein] + GDP-beta-L-fucose = 3-O-(alpha-L-fucosyl)-L-threonyl-[protein] + GDP + H(+)</text>
        <dbReference type="Rhea" id="RHEA:70491"/>
        <dbReference type="Rhea" id="RHEA-COMP:11060"/>
        <dbReference type="Rhea" id="RHEA-COMP:17915"/>
        <dbReference type="ChEBI" id="CHEBI:15378"/>
        <dbReference type="ChEBI" id="CHEBI:30013"/>
        <dbReference type="ChEBI" id="CHEBI:57273"/>
        <dbReference type="ChEBI" id="CHEBI:58189"/>
        <dbReference type="ChEBI" id="CHEBI:189631"/>
        <dbReference type="EC" id="2.4.1.221"/>
    </reaction>
    <physiologicalReaction direction="left-to-right" evidence="11">
        <dbReference type="Rhea" id="RHEA:70492"/>
    </physiologicalReaction>
</comment>
<keyword evidence="6" id="KW-0294">Fucose metabolism</keyword>
<accession>A0A834XY17</accession>
<evidence type="ECO:0000256" key="9">
    <source>
        <dbReference type="ARBA" id="ARBA00026232"/>
    </source>
</evidence>
<comment type="pathway">
    <text evidence="2">Protein modification; protein glycosylation.</text>
</comment>
<dbReference type="AlphaFoldDB" id="A0A834XY17"/>
<dbReference type="PANTHER" id="PTHR13398">
    <property type="entry name" value="GDP-FUCOSE PROTEIN O-FUCOSYLTRANSFERASE 2"/>
    <property type="match status" value="1"/>
</dbReference>
<evidence type="ECO:0000256" key="5">
    <source>
        <dbReference type="ARBA" id="ARBA00022824"/>
    </source>
</evidence>
<evidence type="ECO:0000256" key="8">
    <source>
        <dbReference type="ARBA" id="ARBA00025803"/>
    </source>
</evidence>
<dbReference type="Proteomes" id="UP000639338">
    <property type="component" value="Unassembled WGS sequence"/>
</dbReference>
<proteinExistence type="inferred from homology"/>
<keyword evidence="15" id="KW-1185">Reference proteome</keyword>
<evidence type="ECO:0000256" key="6">
    <source>
        <dbReference type="ARBA" id="ARBA00023253"/>
    </source>
</evidence>
<evidence type="ECO:0000256" key="13">
    <source>
        <dbReference type="SAM" id="SignalP"/>
    </source>
</evidence>
<evidence type="ECO:0000313" key="14">
    <source>
        <dbReference type="EMBL" id="KAF7995625.1"/>
    </source>
</evidence>
<keyword evidence="13" id="KW-0732">Signal</keyword>
<dbReference type="InterPro" id="IPR045130">
    <property type="entry name" value="OFUT2-like"/>
</dbReference>
<dbReference type="OrthoDB" id="422368at2759"/>
<evidence type="ECO:0000256" key="12">
    <source>
        <dbReference type="ARBA" id="ARBA00048647"/>
    </source>
</evidence>
<evidence type="ECO:0000256" key="7">
    <source>
        <dbReference type="ARBA" id="ARBA00023277"/>
    </source>
</evidence>
<dbReference type="CDD" id="cd11298">
    <property type="entry name" value="O-FucT-2"/>
    <property type="match status" value="1"/>
</dbReference>
<evidence type="ECO:0000256" key="4">
    <source>
        <dbReference type="ARBA" id="ARBA00022679"/>
    </source>
</evidence>
<comment type="similarity">
    <text evidence="8">Belongs to the glycosyltransferase 68 family.</text>
</comment>
<comment type="catalytic activity">
    <reaction evidence="12">
        <text>L-seryl-[protein] + GDP-beta-L-fucose = 3-O-(alpha-L-fucosyl)-L-seryl-[protein] + GDP + H(+)</text>
        <dbReference type="Rhea" id="RHEA:63644"/>
        <dbReference type="Rhea" id="RHEA-COMP:9863"/>
        <dbReference type="Rhea" id="RHEA-COMP:17914"/>
        <dbReference type="ChEBI" id="CHEBI:15378"/>
        <dbReference type="ChEBI" id="CHEBI:29999"/>
        <dbReference type="ChEBI" id="CHEBI:57273"/>
        <dbReference type="ChEBI" id="CHEBI:58189"/>
        <dbReference type="ChEBI" id="CHEBI:189632"/>
        <dbReference type="EC" id="2.4.1.221"/>
    </reaction>
    <physiologicalReaction direction="left-to-right" evidence="12">
        <dbReference type="Rhea" id="RHEA:63645"/>
    </physiologicalReaction>
</comment>
<keyword evidence="5" id="KW-0256">Endoplasmic reticulum</keyword>
<feature type="signal peptide" evidence="13">
    <location>
        <begin position="1"/>
        <end position="21"/>
    </location>
</feature>
<dbReference type="EMBL" id="JACMRX010000002">
    <property type="protein sequence ID" value="KAF7995625.1"/>
    <property type="molecule type" value="Genomic_DNA"/>
</dbReference>
<organism evidence="14 15">
    <name type="scientific">Aphidius gifuensis</name>
    <name type="common">Parasitoid wasp</name>
    <dbReference type="NCBI Taxonomy" id="684658"/>
    <lineage>
        <taxon>Eukaryota</taxon>
        <taxon>Metazoa</taxon>
        <taxon>Ecdysozoa</taxon>
        <taxon>Arthropoda</taxon>
        <taxon>Hexapoda</taxon>
        <taxon>Insecta</taxon>
        <taxon>Pterygota</taxon>
        <taxon>Neoptera</taxon>
        <taxon>Endopterygota</taxon>
        <taxon>Hymenoptera</taxon>
        <taxon>Apocrita</taxon>
        <taxon>Ichneumonoidea</taxon>
        <taxon>Braconidae</taxon>
        <taxon>Aphidiinae</taxon>
        <taxon>Aphidius</taxon>
    </lineage>
</organism>
<evidence type="ECO:0000256" key="10">
    <source>
        <dbReference type="ARBA" id="ARBA00033083"/>
    </source>
</evidence>
<dbReference type="EC" id="2.4.1.221" evidence="3"/>
<dbReference type="InterPro" id="IPR019378">
    <property type="entry name" value="GDP-Fuc_O-FucTrfase"/>
</dbReference>
<dbReference type="Gene3D" id="3.40.50.11340">
    <property type="match status" value="1"/>
</dbReference>
<comment type="caution">
    <text evidence="14">The sequence shown here is derived from an EMBL/GenBank/DDBJ whole genome shotgun (WGS) entry which is preliminary data.</text>
</comment>
<dbReference type="PANTHER" id="PTHR13398:SF0">
    <property type="entry name" value="GDP-FUCOSE PROTEIN O-FUCOSYLTRANSFERASE 2"/>
    <property type="match status" value="1"/>
</dbReference>
<evidence type="ECO:0000256" key="2">
    <source>
        <dbReference type="ARBA" id="ARBA00004922"/>
    </source>
</evidence>
<keyword evidence="7" id="KW-0119">Carbohydrate metabolism</keyword>
<evidence type="ECO:0000256" key="1">
    <source>
        <dbReference type="ARBA" id="ARBA00004240"/>
    </source>
</evidence>
<dbReference type="Pfam" id="PF10250">
    <property type="entry name" value="O-FucT"/>
    <property type="match status" value="1"/>
</dbReference>
<dbReference type="GO" id="GO:0005783">
    <property type="term" value="C:endoplasmic reticulum"/>
    <property type="evidence" value="ECO:0007669"/>
    <property type="project" value="UniProtKB-SubCell"/>
</dbReference>
<evidence type="ECO:0000256" key="3">
    <source>
        <dbReference type="ARBA" id="ARBA00012196"/>
    </source>
</evidence>
<evidence type="ECO:0000256" key="11">
    <source>
        <dbReference type="ARBA" id="ARBA00047273"/>
    </source>
</evidence>
<feature type="chain" id="PRO_5032697530" description="GDP-fucose protein O-fucosyltransferase 2" evidence="13">
    <location>
        <begin position="22"/>
        <end position="381"/>
    </location>
</feature>
<sequence>MYLYNFYNIFIQLLLIIIVVAEFDEPGYCPATNDDSTSDKCAENKYLSSKKRYILYDVNPPEGFNLRRDVYVRVAVFINKLNKSNDKFKWILVLPPWGKSYHWRSQSIGDQSKIPWSQFFDIKSLNKFIPVIEMYEFLKEYKSENQVTILDRIYYLQNDPKMFESGDFHERNIIEKCIDNRGGYRKNYNDKFIGNFWGYQNISADKFDCVTFHGTMSGLKKNLQPDLYRNSIGGPYLAAHLRRRDFVNGHSNYVPSINNAASQLDEKMKEFNLKNIFIATDADSQEFDKLKNYLSKYNVFKYTPTSVELKKIKDGGVAIVDQIISSHARYFVGTQESTFTFRIQEEREIIGFPTSTTFNIFCGDKNYKKNCKPESQWKIKW</sequence>
<name>A0A834XY17_APHGI</name>
<dbReference type="GO" id="GO:0046922">
    <property type="term" value="F:peptide-O-fucosyltransferase activity"/>
    <property type="evidence" value="ECO:0007669"/>
    <property type="project" value="UniProtKB-EC"/>
</dbReference>